<protein>
    <submittedName>
        <fullName evidence="2">Uncharacterized protein</fullName>
    </submittedName>
</protein>
<feature type="region of interest" description="Disordered" evidence="1">
    <location>
        <begin position="252"/>
        <end position="313"/>
    </location>
</feature>
<evidence type="ECO:0000313" key="3">
    <source>
        <dbReference type="Proteomes" id="UP001614394"/>
    </source>
</evidence>
<dbReference type="Proteomes" id="UP001614394">
    <property type="component" value="Unassembled WGS sequence"/>
</dbReference>
<sequence>MSSVITVTADDLALPLEQHVARTSAALDAYGHLIALASPDPADPGRRRLHTVRAALEADRMAIVPVDLPPLAAALLGEQLRQLAGTDLGPGVLAGAARLLSYYLYSGALLGSVSKLDRVPVTVGKHFKSLVPGRHFAVMAHPEPGLTEAGPDAVPPGPGFLTQLAVAGHGLDTGWVTGPLAAAWRTQHIREVPLPEGSARWWGTGRLVEFTAYIADIGILYQLVTSVRRDTCPWCGLEVIGDQCLFCSTRLGDRSSDRSDRSDRTKQVAAQEQPLRRPQQQRPPQYQPQHQRQEPPSRELPTTDRPQLEPHKR</sequence>
<dbReference type="EMBL" id="JBITYG010000001">
    <property type="protein sequence ID" value="MFI9099586.1"/>
    <property type="molecule type" value="Genomic_DNA"/>
</dbReference>
<reference evidence="2 3" key="1">
    <citation type="submission" date="2024-10" db="EMBL/GenBank/DDBJ databases">
        <title>The Natural Products Discovery Center: Release of the First 8490 Sequenced Strains for Exploring Actinobacteria Biosynthetic Diversity.</title>
        <authorList>
            <person name="Kalkreuter E."/>
            <person name="Kautsar S.A."/>
            <person name="Yang D."/>
            <person name="Bader C.D."/>
            <person name="Teijaro C.N."/>
            <person name="Fluegel L."/>
            <person name="Davis C.M."/>
            <person name="Simpson J.R."/>
            <person name="Lauterbach L."/>
            <person name="Steele A.D."/>
            <person name="Gui C."/>
            <person name="Meng S."/>
            <person name="Li G."/>
            <person name="Viehrig K."/>
            <person name="Ye F."/>
            <person name="Su P."/>
            <person name="Kiefer A.F."/>
            <person name="Nichols A."/>
            <person name="Cepeda A.J."/>
            <person name="Yan W."/>
            <person name="Fan B."/>
            <person name="Jiang Y."/>
            <person name="Adhikari A."/>
            <person name="Zheng C.-J."/>
            <person name="Schuster L."/>
            <person name="Cowan T.M."/>
            <person name="Smanski M.J."/>
            <person name="Chevrette M.G."/>
            <person name="De Carvalho L.P.S."/>
            <person name="Shen B."/>
        </authorList>
    </citation>
    <scope>NUCLEOTIDE SEQUENCE [LARGE SCALE GENOMIC DNA]</scope>
    <source>
        <strain evidence="2 3">NPDC053399</strain>
    </source>
</reference>
<name>A0ABW8C2D3_9ACTN</name>
<evidence type="ECO:0000313" key="2">
    <source>
        <dbReference type="EMBL" id="MFI9099586.1"/>
    </source>
</evidence>
<dbReference type="RefSeq" id="WP_399644034.1">
    <property type="nucleotide sequence ID" value="NZ_JBITYG010000001.1"/>
</dbReference>
<feature type="compositionally biased region" description="Low complexity" evidence="1">
    <location>
        <begin position="271"/>
        <end position="290"/>
    </location>
</feature>
<organism evidence="2 3">
    <name type="scientific">Streptomyces fildesensis</name>
    <dbReference type="NCBI Taxonomy" id="375757"/>
    <lineage>
        <taxon>Bacteria</taxon>
        <taxon>Bacillati</taxon>
        <taxon>Actinomycetota</taxon>
        <taxon>Actinomycetes</taxon>
        <taxon>Kitasatosporales</taxon>
        <taxon>Streptomycetaceae</taxon>
        <taxon>Streptomyces</taxon>
    </lineage>
</organism>
<feature type="compositionally biased region" description="Basic and acidic residues" evidence="1">
    <location>
        <begin position="252"/>
        <end position="266"/>
    </location>
</feature>
<evidence type="ECO:0000256" key="1">
    <source>
        <dbReference type="SAM" id="MobiDB-lite"/>
    </source>
</evidence>
<proteinExistence type="predicted"/>
<gene>
    <name evidence="2" type="ORF">ACIGXA_03605</name>
</gene>
<keyword evidence="3" id="KW-1185">Reference proteome</keyword>
<accession>A0ABW8C2D3</accession>
<comment type="caution">
    <text evidence="2">The sequence shown here is derived from an EMBL/GenBank/DDBJ whole genome shotgun (WGS) entry which is preliminary data.</text>
</comment>